<name>A0A316IRI9_9GAMM</name>
<dbReference type="OrthoDB" id="163862at2"/>
<accession>A0A316IRI9</accession>
<protein>
    <submittedName>
        <fullName evidence="1">Metallothionein</fullName>
    </submittedName>
</protein>
<dbReference type="Proteomes" id="UP000245812">
    <property type="component" value="Unassembled WGS sequence"/>
</dbReference>
<dbReference type="EMBL" id="QGHC01000004">
    <property type="protein sequence ID" value="PWK89721.1"/>
    <property type="molecule type" value="Genomic_DNA"/>
</dbReference>
<organism evidence="1 2">
    <name type="scientific">Fulvimonas soli</name>
    <dbReference type="NCBI Taxonomy" id="155197"/>
    <lineage>
        <taxon>Bacteria</taxon>
        <taxon>Pseudomonadati</taxon>
        <taxon>Pseudomonadota</taxon>
        <taxon>Gammaproteobacteria</taxon>
        <taxon>Lysobacterales</taxon>
        <taxon>Rhodanobacteraceae</taxon>
        <taxon>Fulvimonas</taxon>
    </lineage>
</organism>
<proteinExistence type="predicted"/>
<sequence>MAICEVCGNSYANTFTVFFEGREHVFDAFECAIHALAPRCQSCRCTVIGHGVEHDGRIFCCAFCARKAGVDGLVDHN</sequence>
<evidence type="ECO:0000313" key="2">
    <source>
        <dbReference type="Proteomes" id="UP000245812"/>
    </source>
</evidence>
<reference evidence="1 2" key="1">
    <citation type="submission" date="2018-05" db="EMBL/GenBank/DDBJ databases">
        <title>Genomic Encyclopedia of Type Strains, Phase IV (KMG-IV): sequencing the most valuable type-strain genomes for metagenomic binning, comparative biology and taxonomic classification.</title>
        <authorList>
            <person name="Goeker M."/>
        </authorList>
    </citation>
    <scope>NUCLEOTIDE SEQUENCE [LARGE SCALE GENOMIC DNA]</scope>
    <source>
        <strain evidence="1 2">DSM 14263</strain>
    </source>
</reference>
<dbReference type="AlphaFoldDB" id="A0A316IRI9"/>
<comment type="caution">
    <text evidence="1">The sequence shown here is derived from an EMBL/GenBank/DDBJ whole genome shotgun (WGS) entry which is preliminary data.</text>
</comment>
<evidence type="ECO:0000313" key="1">
    <source>
        <dbReference type="EMBL" id="PWK89721.1"/>
    </source>
</evidence>
<keyword evidence="2" id="KW-1185">Reference proteome</keyword>
<gene>
    <name evidence="1" type="ORF">C7456_10469</name>
</gene>
<dbReference type="RefSeq" id="WP_109722849.1">
    <property type="nucleotide sequence ID" value="NZ_MSZV01000007.1"/>
</dbReference>